<feature type="domain" description="LTD" evidence="3">
    <location>
        <begin position="676"/>
        <end position="821"/>
    </location>
</feature>
<feature type="chain" id="PRO_5047221526" evidence="1">
    <location>
        <begin position="29"/>
        <end position="1131"/>
    </location>
</feature>
<dbReference type="InterPro" id="IPR021655">
    <property type="entry name" value="Put_metal-bd"/>
</dbReference>
<dbReference type="InterPro" id="IPR036116">
    <property type="entry name" value="FN3_sf"/>
</dbReference>
<sequence length="1131" mass="115915">MKFKVLNTLWCRLLLVLMLVCSTTVSWSQLSITATNTTVTQNFDGLPSTGSGLAQTGGIFASGWSFVETGSNGNATYDTGTGSNTAGNTYSFGVAGTNAVSDRGLGMLQSGSLSSFLGFKFTNNTGQTITSIEVGYTGETWRRSVAADNLTFSYQAGNATLNSGSWTTVAGLAFTTPVNGTALTLDGNATANRTVIAPVTITGLSIPDGATFTLRWIDATAASSSAMAIDDFSIRLIATTAPTVTTLAASAISTTGATLNGTVNANGTSTAITFDYGLTTSYGTTVNGLPNTATGSTATSSSASITGLDANTQYNFRIVGTAGTPTNGSNLTFFTLANTPTAPVLSAATNVGFDVAIGGGDANPANTTYAIEVGIGNFVQSNGSVSSTAFYQTATAWATTTIVGLAADTNYVVRVLARNGANVSTVAGPTSSITTLENSAPTLTADPLTAFGSVCITSSATTSFAVLGENLTDDLIINAFDGYSYSTSLNGTYTSTLTLTPDGNGDVLETIFVRFTPTIVQSYSGSIVISSIGATSINVAVTGSGVTTPVNVVTNAASSITSTSVGFAATFTQGCSTVISSGVEYSLTATFVSSSTITSLPGTVSNLQPNTQYFYRAFAEDATGIVFGTVLNFTTLQIAAPVATAATAVTESSFQANWTSIAPASSYRLDVSTSPVFGTFTPTTNLIISEYGEGTPGNRKYIEIYNGTGAAVDLSNYQVWGINNGGNWPESTLSLTGTLANDGKYVIANNAADTPGANLYTTLAPLNFNGDDAIGLAFNGGSGTVFTLLDAVGSDGADPGTGWSVAGVTNATVDRILVRKPTVLSPTTDWTVAAGTNTSNSEWIVSTNPYNASFPPTDLGLHTINNTTPSFVSGYDNLEVNGLLQEVSGLNASTTYYYRVRAVSSNSTSINSNVISVSTAAELPTFGAISQSQAVCNNESATFFISGLLPNSTSTITYSINSGSNQTLTNVIANGSGLAFVSIVLQEGNNGQILAVSQVERTDIVSPILTVSSNNTVTLQVLPSFTWYLDADNDGFGVSTTTLINCVQPAGYASLTGDCNDNNAGINPGATEICWNGVDENCNGLRSEGCAPVVVNMATANNTVLPSFATGVAAQAYSFAGATTATYRFTI</sequence>
<dbReference type="InterPro" id="IPR001322">
    <property type="entry name" value="Lamin_tail_dom"/>
</dbReference>
<reference evidence="4 5" key="1">
    <citation type="submission" date="2024-03" db="EMBL/GenBank/DDBJ databases">
        <title>Two novel species of the genus Flavobacterium exhibiting potentially degradation of complex polysaccharides.</title>
        <authorList>
            <person name="Lian X."/>
        </authorList>
    </citation>
    <scope>NUCLEOTIDE SEQUENCE [LARGE SCALE GENOMIC DNA]</scope>
    <source>
        <strain evidence="5">j3</strain>
    </source>
</reference>
<feature type="non-terminal residue" evidence="4">
    <location>
        <position position="1131"/>
    </location>
</feature>
<dbReference type="InterPro" id="IPR036415">
    <property type="entry name" value="Lamin_tail_dom_sf"/>
</dbReference>
<dbReference type="InterPro" id="IPR003961">
    <property type="entry name" value="FN3_dom"/>
</dbReference>
<dbReference type="SMART" id="SM00060">
    <property type="entry name" value="FN3"/>
    <property type="match status" value="4"/>
</dbReference>
<dbReference type="Gene3D" id="2.60.40.10">
    <property type="entry name" value="Immunoglobulins"/>
    <property type="match status" value="1"/>
</dbReference>
<dbReference type="EMBL" id="JBCGDO010000054">
    <property type="protein sequence ID" value="MEM0544057.1"/>
    <property type="molecule type" value="Genomic_DNA"/>
</dbReference>
<gene>
    <name evidence="4" type="ORF">WFZ85_15810</name>
</gene>
<feature type="domain" description="Fibronectin type-III" evidence="2">
    <location>
        <begin position="339"/>
        <end position="438"/>
    </location>
</feature>
<dbReference type="InterPro" id="IPR013783">
    <property type="entry name" value="Ig-like_fold"/>
</dbReference>
<evidence type="ECO:0000313" key="4">
    <source>
        <dbReference type="EMBL" id="MEM0544057.1"/>
    </source>
</evidence>
<dbReference type="SUPFAM" id="SSF49265">
    <property type="entry name" value="Fibronectin type III"/>
    <property type="match status" value="2"/>
</dbReference>
<evidence type="ECO:0000259" key="2">
    <source>
        <dbReference type="PROSITE" id="PS50853"/>
    </source>
</evidence>
<accession>A0ABU9NBH2</accession>
<comment type="caution">
    <text evidence="4">The sequence shown here is derived from an EMBL/GenBank/DDBJ whole genome shotgun (WGS) entry which is preliminary data.</text>
</comment>
<keyword evidence="5" id="KW-1185">Reference proteome</keyword>
<name>A0ABU9NBH2_9FLAO</name>
<dbReference type="Pfam" id="PF11617">
    <property type="entry name" value="Cu-binding_MopE"/>
    <property type="match status" value="1"/>
</dbReference>
<dbReference type="SUPFAM" id="SSF74853">
    <property type="entry name" value="Lamin A/C globular tail domain"/>
    <property type="match status" value="1"/>
</dbReference>
<evidence type="ECO:0000313" key="5">
    <source>
        <dbReference type="Proteomes" id="UP001460072"/>
    </source>
</evidence>
<dbReference type="Proteomes" id="UP001460072">
    <property type="component" value="Unassembled WGS sequence"/>
</dbReference>
<evidence type="ECO:0000259" key="3">
    <source>
        <dbReference type="PROSITE" id="PS51841"/>
    </source>
</evidence>
<dbReference type="Pfam" id="PF00932">
    <property type="entry name" value="LTD"/>
    <property type="match status" value="1"/>
</dbReference>
<evidence type="ECO:0000256" key="1">
    <source>
        <dbReference type="SAM" id="SignalP"/>
    </source>
</evidence>
<protein>
    <submittedName>
        <fullName evidence="4">Lamin tail domain-containing protein</fullName>
    </submittedName>
</protein>
<keyword evidence="1" id="KW-0732">Signal</keyword>
<organism evidence="4 5">
    <name type="scientific">Flavobacterium aureirubrum</name>
    <dbReference type="NCBI Taxonomy" id="3133147"/>
    <lineage>
        <taxon>Bacteria</taxon>
        <taxon>Pseudomonadati</taxon>
        <taxon>Bacteroidota</taxon>
        <taxon>Flavobacteriia</taxon>
        <taxon>Flavobacteriales</taxon>
        <taxon>Flavobacteriaceae</taxon>
        <taxon>Flavobacterium</taxon>
    </lineage>
</organism>
<proteinExistence type="predicted"/>
<dbReference type="RefSeq" id="WP_342697220.1">
    <property type="nucleotide sequence ID" value="NZ_JBCGDO010000054.1"/>
</dbReference>
<dbReference type="PROSITE" id="PS51841">
    <property type="entry name" value="LTD"/>
    <property type="match status" value="1"/>
</dbReference>
<dbReference type="PROSITE" id="PS50853">
    <property type="entry name" value="FN3"/>
    <property type="match status" value="1"/>
</dbReference>
<feature type="signal peptide" evidence="1">
    <location>
        <begin position="1"/>
        <end position="28"/>
    </location>
</feature>